<proteinExistence type="predicted"/>
<accession>A0A1G1YIF7</accession>
<name>A0A1G1YIF7_9BACT</name>
<protein>
    <submittedName>
        <fullName evidence="1">Uncharacterized protein</fullName>
    </submittedName>
</protein>
<dbReference type="EMBL" id="MHIL01000009">
    <property type="protein sequence ID" value="OGY52123.1"/>
    <property type="molecule type" value="Genomic_DNA"/>
</dbReference>
<organism evidence="1 2">
    <name type="scientific">Candidatus Buchananbacteria bacterium RIFCSPHIGHO2_02_FULL_56_16</name>
    <dbReference type="NCBI Taxonomy" id="1797542"/>
    <lineage>
        <taxon>Bacteria</taxon>
        <taxon>Candidatus Buchananiibacteriota</taxon>
    </lineage>
</organism>
<comment type="caution">
    <text evidence="1">The sequence shown here is derived from an EMBL/GenBank/DDBJ whole genome shotgun (WGS) entry which is preliminary data.</text>
</comment>
<evidence type="ECO:0000313" key="1">
    <source>
        <dbReference type="EMBL" id="OGY52123.1"/>
    </source>
</evidence>
<reference evidence="1 2" key="1">
    <citation type="journal article" date="2016" name="Nat. Commun.">
        <title>Thousands of microbial genomes shed light on interconnected biogeochemical processes in an aquifer system.</title>
        <authorList>
            <person name="Anantharaman K."/>
            <person name="Brown C.T."/>
            <person name="Hug L.A."/>
            <person name="Sharon I."/>
            <person name="Castelle C.J."/>
            <person name="Probst A.J."/>
            <person name="Thomas B.C."/>
            <person name="Singh A."/>
            <person name="Wilkins M.J."/>
            <person name="Karaoz U."/>
            <person name="Brodie E.L."/>
            <person name="Williams K.H."/>
            <person name="Hubbard S.S."/>
            <person name="Banfield J.F."/>
        </authorList>
    </citation>
    <scope>NUCLEOTIDE SEQUENCE [LARGE SCALE GENOMIC DNA]</scope>
</reference>
<dbReference type="AlphaFoldDB" id="A0A1G1YIF7"/>
<evidence type="ECO:0000313" key="2">
    <source>
        <dbReference type="Proteomes" id="UP000177310"/>
    </source>
</evidence>
<sequence>MSRKIRRPGGIKIIVVVGRGADERASVPMRPGSDELIRYIDELEEAGTRYRVRKAPAVNGYSEHRR</sequence>
<dbReference type="Proteomes" id="UP000177310">
    <property type="component" value="Unassembled WGS sequence"/>
</dbReference>
<dbReference type="STRING" id="1797542.A3J59_01080"/>
<gene>
    <name evidence="1" type="ORF">A3J59_01080</name>
</gene>